<feature type="signal peptide" evidence="6">
    <location>
        <begin position="1"/>
        <end position="21"/>
    </location>
</feature>
<dbReference type="PANTHER" id="PTHR15407:SF28">
    <property type="entry name" value="RIBITOL-5-PHOSPHATE TRANSFERASE FKTN"/>
    <property type="match status" value="1"/>
</dbReference>
<evidence type="ECO:0000259" key="7">
    <source>
        <dbReference type="Pfam" id="PF04991"/>
    </source>
</evidence>
<proteinExistence type="predicted"/>
<dbReference type="AlphaFoldDB" id="A0A7C8MIM6"/>
<accession>A0A7C8MIM6</accession>
<dbReference type="InterPro" id="IPR009644">
    <property type="entry name" value="FKTN/MNN4/W02B3.4-1"/>
</dbReference>
<dbReference type="EMBL" id="JAADJZ010000001">
    <property type="protein sequence ID" value="KAF2878379.1"/>
    <property type="molecule type" value="Genomic_DNA"/>
</dbReference>
<dbReference type="OrthoDB" id="444255at2759"/>
<sequence>MKASQYAIAVALASVIATTLASPTGSVEKSDGKKEIGLRQEQESPREDKKKNKYFNEPGTTHQLGHYDARYFHGVVSDKERTDTQLHMIRAYLDFFRSKRLDTWLAHGTLLGWWWNGRRLPWDWDMDTQVSEATLQYLGEKHNHTKHEYTSDDGKTKREYILDINPWLWERERGDGMNIIDARWVDTRNGLFIDITGLSEIHPDTAPGVWRCKNNHKYETLELYPMRETVFEGVAAKVPYSYDKILIDEYTEKALILTRWEGHIWDAETKVWIKTQAQIEAEAEEARIREEIKKEEQRKKGGK</sequence>
<evidence type="ECO:0000256" key="5">
    <source>
        <dbReference type="SAM" id="MobiDB-lite"/>
    </source>
</evidence>
<dbReference type="Proteomes" id="UP000481861">
    <property type="component" value="Unassembled WGS sequence"/>
</dbReference>
<evidence type="ECO:0000256" key="6">
    <source>
        <dbReference type="SAM" id="SignalP"/>
    </source>
</evidence>
<organism evidence="8 9">
    <name type="scientific">Massariosphaeria phaeospora</name>
    <dbReference type="NCBI Taxonomy" id="100035"/>
    <lineage>
        <taxon>Eukaryota</taxon>
        <taxon>Fungi</taxon>
        <taxon>Dikarya</taxon>
        <taxon>Ascomycota</taxon>
        <taxon>Pezizomycotina</taxon>
        <taxon>Dothideomycetes</taxon>
        <taxon>Pleosporomycetidae</taxon>
        <taxon>Pleosporales</taxon>
        <taxon>Pleosporales incertae sedis</taxon>
        <taxon>Massariosphaeria</taxon>
    </lineage>
</organism>
<protein>
    <submittedName>
        <fullName evidence="8">LicD family-domain-containing protein</fullName>
    </submittedName>
</protein>
<feature type="domain" description="LicD/FKTN/FKRP nucleotidyltransferase" evidence="7">
    <location>
        <begin position="99"/>
        <end position="202"/>
    </location>
</feature>
<keyword evidence="3" id="KW-1133">Transmembrane helix</keyword>
<evidence type="ECO:0000256" key="4">
    <source>
        <dbReference type="ARBA" id="ARBA00023136"/>
    </source>
</evidence>
<gene>
    <name evidence="8" type="ORF">BDV95DRAFT_557333</name>
</gene>
<keyword evidence="9" id="KW-1185">Reference proteome</keyword>
<evidence type="ECO:0000256" key="2">
    <source>
        <dbReference type="ARBA" id="ARBA00022692"/>
    </source>
</evidence>
<keyword evidence="2" id="KW-0812">Transmembrane</keyword>
<feature type="compositionally biased region" description="Basic and acidic residues" evidence="5">
    <location>
        <begin position="28"/>
        <end position="50"/>
    </location>
</feature>
<keyword evidence="4" id="KW-0472">Membrane</keyword>
<evidence type="ECO:0000256" key="1">
    <source>
        <dbReference type="ARBA" id="ARBA00004167"/>
    </source>
</evidence>
<comment type="subcellular location">
    <subcellularLocation>
        <location evidence="1">Membrane</location>
        <topology evidence="1">Single-pass membrane protein</topology>
    </subcellularLocation>
</comment>
<dbReference type="Pfam" id="PF04991">
    <property type="entry name" value="LicD"/>
    <property type="match status" value="1"/>
</dbReference>
<comment type="caution">
    <text evidence="8">The sequence shown here is derived from an EMBL/GenBank/DDBJ whole genome shotgun (WGS) entry which is preliminary data.</text>
</comment>
<feature type="chain" id="PRO_5028819339" evidence="6">
    <location>
        <begin position="22"/>
        <end position="303"/>
    </location>
</feature>
<evidence type="ECO:0000256" key="3">
    <source>
        <dbReference type="ARBA" id="ARBA00022989"/>
    </source>
</evidence>
<keyword evidence="6" id="KW-0732">Signal</keyword>
<name>A0A7C8MIM6_9PLEO</name>
<reference evidence="8 9" key="1">
    <citation type="submission" date="2020-01" db="EMBL/GenBank/DDBJ databases">
        <authorList>
            <consortium name="DOE Joint Genome Institute"/>
            <person name="Haridas S."/>
            <person name="Albert R."/>
            <person name="Binder M."/>
            <person name="Bloem J."/>
            <person name="Labutti K."/>
            <person name="Salamov A."/>
            <person name="Andreopoulos B."/>
            <person name="Baker S.E."/>
            <person name="Barry K."/>
            <person name="Bills G."/>
            <person name="Bluhm B.H."/>
            <person name="Cannon C."/>
            <person name="Castanera R."/>
            <person name="Culley D.E."/>
            <person name="Daum C."/>
            <person name="Ezra D."/>
            <person name="Gonzalez J.B."/>
            <person name="Henrissat B."/>
            <person name="Kuo A."/>
            <person name="Liang C."/>
            <person name="Lipzen A."/>
            <person name="Lutzoni F."/>
            <person name="Magnuson J."/>
            <person name="Mondo S."/>
            <person name="Nolan M."/>
            <person name="Ohm R."/>
            <person name="Pangilinan J."/>
            <person name="Park H.-J.H."/>
            <person name="Ramirez L."/>
            <person name="Alfaro M."/>
            <person name="Sun H."/>
            <person name="Tritt A."/>
            <person name="Yoshinaga Y."/>
            <person name="Zwiers L.-H.L."/>
            <person name="Turgeon B.G."/>
            <person name="Goodwin S.B."/>
            <person name="Spatafora J.W."/>
            <person name="Crous P.W."/>
            <person name="Grigoriev I.V."/>
        </authorList>
    </citation>
    <scope>NUCLEOTIDE SEQUENCE [LARGE SCALE GENOMIC DNA]</scope>
    <source>
        <strain evidence="8 9">CBS 611.86</strain>
    </source>
</reference>
<dbReference type="GO" id="GO:0009100">
    <property type="term" value="P:glycoprotein metabolic process"/>
    <property type="evidence" value="ECO:0007669"/>
    <property type="project" value="UniProtKB-ARBA"/>
</dbReference>
<evidence type="ECO:0000313" key="9">
    <source>
        <dbReference type="Proteomes" id="UP000481861"/>
    </source>
</evidence>
<feature type="region of interest" description="Disordered" evidence="5">
    <location>
        <begin position="24"/>
        <end position="60"/>
    </location>
</feature>
<dbReference type="PANTHER" id="PTHR15407">
    <property type="entry name" value="FUKUTIN-RELATED"/>
    <property type="match status" value="1"/>
</dbReference>
<dbReference type="InterPro" id="IPR007074">
    <property type="entry name" value="LicD/FKTN/FKRP_NTP_transf"/>
</dbReference>
<evidence type="ECO:0000313" key="8">
    <source>
        <dbReference type="EMBL" id="KAF2878379.1"/>
    </source>
</evidence>
<dbReference type="GO" id="GO:0016020">
    <property type="term" value="C:membrane"/>
    <property type="evidence" value="ECO:0007669"/>
    <property type="project" value="UniProtKB-SubCell"/>
</dbReference>